<proteinExistence type="predicted"/>
<dbReference type="RefSeq" id="WP_160117366.1">
    <property type="nucleotide sequence ID" value="NZ_DAVZTY010000107.1"/>
</dbReference>
<dbReference type="Gene3D" id="3.30.1300.10">
    <property type="entry name" value="Pantoate-beta-alanine ligase, C-terminal domain"/>
    <property type="match status" value="1"/>
</dbReference>
<keyword evidence="2" id="KW-1185">Reference proteome</keyword>
<dbReference type="OrthoDB" id="9773087at2"/>
<dbReference type="Proteomes" id="UP000287361">
    <property type="component" value="Unassembled WGS sequence"/>
</dbReference>
<accession>A0A401LG39</accession>
<protein>
    <recommendedName>
        <fullName evidence="3">Pantoate--beta-alanine ligase</fullName>
    </recommendedName>
</protein>
<comment type="caution">
    <text evidence="1">The sequence shown here is derived from an EMBL/GenBank/DDBJ whole genome shotgun (WGS) entry which is preliminary data.</text>
</comment>
<evidence type="ECO:0000313" key="1">
    <source>
        <dbReference type="EMBL" id="GCB30488.1"/>
    </source>
</evidence>
<gene>
    <name evidence="1" type="ORF">KGMB03357_21490</name>
</gene>
<dbReference type="InterPro" id="IPR042176">
    <property type="entry name" value="Pantoate_ligase_C"/>
</dbReference>
<evidence type="ECO:0008006" key="3">
    <source>
        <dbReference type="Google" id="ProtNLM"/>
    </source>
</evidence>
<organism evidence="1 2">
    <name type="scientific">Anaerotignum faecicola</name>
    <dbReference type="NCBI Taxonomy" id="2358141"/>
    <lineage>
        <taxon>Bacteria</taxon>
        <taxon>Bacillati</taxon>
        <taxon>Bacillota</taxon>
        <taxon>Clostridia</taxon>
        <taxon>Lachnospirales</taxon>
        <taxon>Anaerotignaceae</taxon>
        <taxon>Anaerotignum</taxon>
    </lineage>
</organism>
<reference evidence="1 2" key="1">
    <citation type="submission" date="2018-10" db="EMBL/GenBank/DDBJ databases">
        <title>Draft Genome Sequence of Anaerotignum sp. KCTC 15736.</title>
        <authorList>
            <person name="Choi S.H."/>
            <person name="Kim J.S."/>
            <person name="Kang S.W."/>
            <person name="Lee J.S."/>
            <person name="Park S.H."/>
        </authorList>
    </citation>
    <scope>NUCLEOTIDE SEQUENCE [LARGE SCALE GENOMIC DNA]</scope>
    <source>
        <strain evidence="1 2">KCTC 15736</strain>
    </source>
</reference>
<dbReference type="GeneID" id="97114216"/>
<sequence length="54" mass="5799">MVFSGSQALIPTRIDCPCAIAAVEPVSTMQPPVLVAMAVYIGKTRLIDNFIYEG</sequence>
<evidence type="ECO:0000313" key="2">
    <source>
        <dbReference type="Proteomes" id="UP000287361"/>
    </source>
</evidence>
<name>A0A401LG39_9FIRM</name>
<dbReference type="AlphaFoldDB" id="A0A401LG39"/>
<dbReference type="EMBL" id="BHVZ01000014">
    <property type="protein sequence ID" value="GCB30488.1"/>
    <property type="molecule type" value="Genomic_DNA"/>
</dbReference>